<dbReference type="GO" id="GO:0006357">
    <property type="term" value="P:regulation of transcription by RNA polymerase II"/>
    <property type="evidence" value="ECO:0000318"/>
    <property type="project" value="GO_Central"/>
</dbReference>
<dbReference type="Pfam" id="PF00319">
    <property type="entry name" value="SRF-TF"/>
    <property type="match status" value="1"/>
</dbReference>
<evidence type="ECO:0000256" key="6">
    <source>
        <dbReference type="SAM" id="MobiDB-lite"/>
    </source>
</evidence>
<dbReference type="SMART" id="SM00432">
    <property type="entry name" value="MADS"/>
    <property type="match status" value="1"/>
</dbReference>
<keyword evidence="2" id="KW-0805">Transcription regulation</keyword>
<dbReference type="PANTHER" id="PTHR11945">
    <property type="entry name" value="MADS BOX PROTEIN"/>
    <property type="match status" value="1"/>
</dbReference>
<dbReference type="GO" id="GO:0046983">
    <property type="term" value="F:protein dimerization activity"/>
    <property type="evidence" value="ECO:0007669"/>
    <property type="project" value="InterPro"/>
</dbReference>
<reference evidence="8 9" key="1">
    <citation type="journal article" date="2013" name="Proc. Natl. Acad. Sci. U.S.A.">
        <title>Fine-scale variation in meiotic recombination in Mimulus inferred from population shotgun sequencing.</title>
        <authorList>
            <person name="Hellsten U."/>
            <person name="Wright K.M."/>
            <person name="Jenkins J."/>
            <person name="Shu S."/>
            <person name="Yuan Y."/>
            <person name="Wessler S.R."/>
            <person name="Schmutz J."/>
            <person name="Willis J.H."/>
            <person name="Rokhsar D.S."/>
        </authorList>
    </citation>
    <scope>NUCLEOTIDE SEQUENCE [LARGE SCALE GENOMIC DNA]</scope>
    <source>
        <strain evidence="9">cv. DUN x IM62</strain>
    </source>
</reference>
<dbReference type="OrthoDB" id="1896642at2759"/>
<dbReference type="EMBL" id="KI630433">
    <property type="protein sequence ID" value="EYU40025.1"/>
    <property type="molecule type" value="Genomic_DNA"/>
</dbReference>
<dbReference type="GO" id="GO:0005634">
    <property type="term" value="C:nucleus"/>
    <property type="evidence" value="ECO:0007669"/>
    <property type="project" value="UniProtKB-SubCell"/>
</dbReference>
<dbReference type="PRINTS" id="PR00404">
    <property type="entry name" value="MADSDOMAIN"/>
</dbReference>
<dbReference type="SUPFAM" id="SSF55455">
    <property type="entry name" value="SRF-like"/>
    <property type="match status" value="1"/>
</dbReference>
<dbReference type="KEGG" id="egt:105955090"/>
<evidence type="ECO:0000256" key="2">
    <source>
        <dbReference type="ARBA" id="ARBA00023015"/>
    </source>
</evidence>
<keyword evidence="5" id="KW-0539">Nucleus</keyword>
<keyword evidence="9" id="KW-1185">Reference proteome</keyword>
<evidence type="ECO:0000256" key="5">
    <source>
        <dbReference type="ARBA" id="ARBA00023242"/>
    </source>
</evidence>
<evidence type="ECO:0000256" key="3">
    <source>
        <dbReference type="ARBA" id="ARBA00023125"/>
    </source>
</evidence>
<sequence>MVRRRVEIKAIEVKAKRHTTFTKRRQGLFKKTQDYCTLSDSQAAVIVFSAAGNFFGLGHPSLNLLVNRYISHPKSVFGKEAAGAGGPRVLDGGGAEDGPAEPLPLTETERRIVEAIERKRWDSAVGDLVPEELSELAAEVEKIKLMVAARKKEIKGKSKVDG</sequence>
<evidence type="ECO:0000256" key="1">
    <source>
        <dbReference type="ARBA" id="ARBA00004123"/>
    </source>
</evidence>
<keyword evidence="4" id="KW-0804">Transcription</keyword>
<dbReference type="eggNOG" id="KOG0014">
    <property type="taxonomic scope" value="Eukaryota"/>
</dbReference>
<proteinExistence type="predicted"/>
<evidence type="ECO:0000259" key="7">
    <source>
        <dbReference type="PROSITE" id="PS50066"/>
    </source>
</evidence>
<keyword evidence="3" id="KW-0238">DNA-binding</keyword>
<evidence type="ECO:0000256" key="4">
    <source>
        <dbReference type="ARBA" id="ARBA00023163"/>
    </source>
</evidence>
<feature type="region of interest" description="Disordered" evidence="6">
    <location>
        <begin position="81"/>
        <end position="106"/>
    </location>
</feature>
<dbReference type="PROSITE" id="PS50066">
    <property type="entry name" value="MADS_BOX_2"/>
    <property type="match status" value="1"/>
</dbReference>
<dbReference type="PhylomeDB" id="A0A022RM40"/>
<dbReference type="InterPro" id="IPR036879">
    <property type="entry name" value="TF_MADSbox_sf"/>
</dbReference>
<name>A0A022RM40_ERYGU</name>
<dbReference type="Proteomes" id="UP000030748">
    <property type="component" value="Unassembled WGS sequence"/>
</dbReference>
<feature type="domain" description="MADS-box" evidence="7">
    <location>
        <begin position="1"/>
        <end position="61"/>
    </location>
</feature>
<dbReference type="GO" id="GO:0000978">
    <property type="term" value="F:RNA polymerase II cis-regulatory region sequence-specific DNA binding"/>
    <property type="evidence" value="ECO:0000318"/>
    <property type="project" value="GO_Central"/>
</dbReference>
<dbReference type="GO" id="GO:0000981">
    <property type="term" value="F:DNA-binding transcription factor activity, RNA polymerase II-specific"/>
    <property type="evidence" value="ECO:0000318"/>
    <property type="project" value="GO_Central"/>
</dbReference>
<dbReference type="PANTHER" id="PTHR11945:SF779">
    <property type="entry name" value="AGAMOUS-LIKE MADS-BOX PROTEIN AGL61"/>
    <property type="match status" value="1"/>
</dbReference>
<evidence type="ECO:0000313" key="9">
    <source>
        <dbReference type="Proteomes" id="UP000030748"/>
    </source>
</evidence>
<evidence type="ECO:0000313" key="8">
    <source>
        <dbReference type="EMBL" id="EYU40025.1"/>
    </source>
</evidence>
<dbReference type="AlphaFoldDB" id="A0A022RM40"/>
<dbReference type="Gene3D" id="3.40.1810.10">
    <property type="entry name" value="Transcription factor, MADS-box"/>
    <property type="match status" value="1"/>
</dbReference>
<gene>
    <name evidence="8" type="ORF">MIMGU_mgv1a025098mg</name>
</gene>
<feature type="compositionally biased region" description="Gly residues" evidence="6">
    <location>
        <begin position="83"/>
        <end position="96"/>
    </location>
</feature>
<protein>
    <recommendedName>
        <fullName evidence="7">MADS-box domain-containing protein</fullName>
    </recommendedName>
</protein>
<comment type="subcellular location">
    <subcellularLocation>
        <location evidence="1">Nucleus</location>
    </subcellularLocation>
</comment>
<organism evidence="8 9">
    <name type="scientific">Erythranthe guttata</name>
    <name type="common">Yellow monkey flower</name>
    <name type="synonym">Mimulus guttatus</name>
    <dbReference type="NCBI Taxonomy" id="4155"/>
    <lineage>
        <taxon>Eukaryota</taxon>
        <taxon>Viridiplantae</taxon>
        <taxon>Streptophyta</taxon>
        <taxon>Embryophyta</taxon>
        <taxon>Tracheophyta</taxon>
        <taxon>Spermatophyta</taxon>
        <taxon>Magnoliopsida</taxon>
        <taxon>eudicotyledons</taxon>
        <taxon>Gunneridae</taxon>
        <taxon>Pentapetalae</taxon>
        <taxon>asterids</taxon>
        <taxon>lamiids</taxon>
        <taxon>Lamiales</taxon>
        <taxon>Phrymaceae</taxon>
        <taxon>Erythranthe</taxon>
    </lineage>
</organism>
<dbReference type="InterPro" id="IPR002100">
    <property type="entry name" value="TF_MADSbox"/>
</dbReference>
<accession>A0A022RM40</accession>